<dbReference type="Proteomes" id="UP000222310">
    <property type="component" value="Unassembled WGS sequence"/>
</dbReference>
<sequence length="89" mass="9917">MLEIEVQLLARAAQDIDFRNDLIADPKTVMAQKGLNFPTNIQVSVLEETPNRYYLVLPALDFSELEANRELSDAELELVAGGSDTQNHS</sequence>
<evidence type="ECO:0000313" key="1">
    <source>
        <dbReference type="EMBL" id="PHJ93833.1"/>
    </source>
</evidence>
<dbReference type="InterPro" id="IPR036648">
    <property type="entry name" value="CN_Hdrase_a/SCN_Hdrase_g_sf"/>
</dbReference>
<dbReference type="NCBIfam" id="TIGR03793">
    <property type="entry name" value="leader_NHLP"/>
    <property type="match status" value="1"/>
</dbReference>
<accession>A0A9Q6EHC3</accession>
<dbReference type="GO" id="GO:0046914">
    <property type="term" value="F:transition metal ion binding"/>
    <property type="evidence" value="ECO:0007669"/>
    <property type="project" value="InterPro"/>
</dbReference>
<organism evidence="1 2">
    <name type="scientific">Nostoc linckia z8</name>
    <dbReference type="NCBI Taxonomy" id="1628746"/>
    <lineage>
        <taxon>Bacteria</taxon>
        <taxon>Bacillati</taxon>
        <taxon>Cyanobacteriota</taxon>
        <taxon>Cyanophyceae</taxon>
        <taxon>Nostocales</taxon>
        <taxon>Nostocaceae</taxon>
        <taxon>Nostoc</taxon>
    </lineage>
</organism>
<evidence type="ECO:0000313" key="2">
    <source>
        <dbReference type="Proteomes" id="UP000222310"/>
    </source>
</evidence>
<dbReference type="SUPFAM" id="SSF56209">
    <property type="entry name" value="Nitrile hydratase alpha chain"/>
    <property type="match status" value="1"/>
</dbReference>
<dbReference type="GO" id="GO:0003824">
    <property type="term" value="F:catalytic activity"/>
    <property type="evidence" value="ECO:0007669"/>
    <property type="project" value="InterPro"/>
</dbReference>
<proteinExistence type="predicted"/>
<name>A0A9Q6EHC3_NOSLI</name>
<feature type="non-terminal residue" evidence="1">
    <location>
        <position position="89"/>
    </location>
</feature>
<comment type="caution">
    <text evidence="1">The sequence shown here is derived from an EMBL/GenBank/DDBJ whole genome shotgun (WGS) entry which is preliminary data.</text>
</comment>
<reference evidence="1 2" key="1">
    <citation type="submission" date="2015-02" db="EMBL/GenBank/DDBJ databases">
        <title>Nostoc linckia genome annotation.</title>
        <authorList>
            <person name="Zhou Z."/>
        </authorList>
    </citation>
    <scope>NUCLEOTIDE SEQUENCE [LARGE SCALE GENOMIC DNA]</scope>
    <source>
        <strain evidence="2">z8</strain>
    </source>
</reference>
<gene>
    <name evidence="1" type="ORF">VF08_34785</name>
</gene>
<dbReference type="EMBL" id="LAHD01000178">
    <property type="protein sequence ID" value="PHJ93833.1"/>
    <property type="molecule type" value="Genomic_DNA"/>
</dbReference>
<dbReference type="InterPro" id="IPR022513">
    <property type="entry name" value="TOMM_pelo"/>
</dbReference>
<evidence type="ECO:0008006" key="3">
    <source>
        <dbReference type="Google" id="ProtNLM"/>
    </source>
</evidence>
<protein>
    <recommendedName>
        <fullName evidence="3">NHLP leader peptide family natural product</fullName>
    </recommendedName>
</protein>
<dbReference type="Gene3D" id="3.90.330.10">
    <property type="entry name" value="Nitrile hydratase alpha /Thiocyanate hydrolase gamma"/>
    <property type="match status" value="1"/>
</dbReference>
<dbReference type="AlphaFoldDB" id="A0A9Q6EHC3"/>